<dbReference type="Proteomes" id="UP001642360">
    <property type="component" value="Unassembled WGS sequence"/>
</dbReference>
<reference evidence="1 2" key="1">
    <citation type="submission" date="2024-02" db="EMBL/GenBank/DDBJ databases">
        <authorList>
            <person name="Vignale AGUSTIN F."/>
            <person name="Sosa J E."/>
            <person name="Modenutti C."/>
        </authorList>
    </citation>
    <scope>NUCLEOTIDE SEQUENCE [LARGE SCALE GENOMIC DNA]</scope>
</reference>
<dbReference type="EMBL" id="CAUOFW020010279">
    <property type="protein sequence ID" value="CAK9188065.1"/>
    <property type="molecule type" value="Genomic_DNA"/>
</dbReference>
<sequence>MKIWEKRDGGDRVGEDCALKAIGGMWDFWPMFSLQMKLSRKLEKFDGKVFVEMGFLQDQWKQGTRKGCEDCALKAIGGMWDFWPMFSLQMKLSRKLEKFDGKVFVEMGFLQDQWKQGTRKGWLAYYATLNLQLHWNNSFLMFLTPESRAKQPRVCKQFQ</sequence>
<name>A0ABC8V3Z7_9AQUA</name>
<evidence type="ECO:0000313" key="2">
    <source>
        <dbReference type="Proteomes" id="UP001642360"/>
    </source>
</evidence>
<keyword evidence="2" id="KW-1185">Reference proteome</keyword>
<organism evidence="1 2">
    <name type="scientific">Ilex paraguariensis</name>
    <name type="common">yerba mate</name>
    <dbReference type="NCBI Taxonomy" id="185542"/>
    <lineage>
        <taxon>Eukaryota</taxon>
        <taxon>Viridiplantae</taxon>
        <taxon>Streptophyta</taxon>
        <taxon>Embryophyta</taxon>
        <taxon>Tracheophyta</taxon>
        <taxon>Spermatophyta</taxon>
        <taxon>Magnoliopsida</taxon>
        <taxon>eudicotyledons</taxon>
        <taxon>Gunneridae</taxon>
        <taxon>Pentapetalae</taxon>
        <taxon>asterids</taxon>
        <taxon>campanulids</taxon>
        <taxon>Aquifoliales</taxon>
        <taxon>Aquifoliaceae</taxon>
        <taxon>Ilex</taxon>
    </lineage>
</organism>
<dbReference type="AlphaFoldDB" id="A0ABC8V3Z7"/>
<gene>
    <name evidence="1" type="ORF">ILEXP_LOCUS58695</name>
</gene>
<comment type="caution">
    <text evidence="1">The sequence shown here is derived from an EMBL/GenBank/DDBJ whole genome shotgun (WGS) entry which is preliminary data.</text>
</comment>
<proteinExistence type="predicted"/>
<accession>A0ABC8V3Z7</accession>
<protein>
    <submittedName>
        <fullName evidence="1">Uncharacterized protein</fullName>
    </submittedName>
</protein>
<evidence type="ECO:0000313" key="1">
    <source>
        <dbReference type="EMBL" id="CAK9188065.1"/>
    </source>
</evidence>